<gene>
    <name evidence="2" type="ORF">EPUS_08550</name>
</gene>
<dbReference type="RefSeq" id="XP_007800951.1">
    <property type="nucleotide sequence ID" value="XM_007802760.1"/>
</dbReference>
<dbReference type="GeneID" id="19243398"/>
<organism evidence="2 3">
    <name type="scientific">Endocarpon pusillum (strain Z07020 / HMAS-L-300199)</name>
    <name type="common">Lichen-forming fungus</name>
    <dbReference type="NCBI Taxonomy" id="1263415"/>
    <lineage>
        <taxon>Eukaryota</taxon>
        <taxon>Fungi</taxon>
        <taxon>Dikarya</taxon>
        <taxon>Ascomycota</taxon>
        <taxon>Pezizomycotina</taxon>
        <taxon>Eurotiomycetes</taxon>
        <taxon>Chaetothyriomycetidae</taxon>
        <taxon>Verrucariales</taxon>
        <taxon>Verrucariaceae</taxon>
        <taxon>Endocarpon</taxon>
    </lineage>
</organism>
<dbReference type="EMBL" id="KE720952">
    <property type="protein sequence ID" value="ERF73407.1"/>
    <property type="molecule type" value="Genomic_DNA"/>
</dbReference>
<dbReference type="SUPFAM" id="SSF51735">
    <property type="entry name" value="NAD(P)-binding Rossmann-fold domains"/>
    <property type="match status" value="1"/>
</dbReference>
<dbReference type="PANTHER" id="PTHR48079:SF6">
    <property type="entry name" value="NAD(P)-BINDING DOMAIN-CONTAINING PROTEIN-RELATED"/>
    <property type="match status" value="1"/>
</dbReference>
<name>U1G7K3_ENDPU</name>
<dbReference type="OrthoDB" id="2735536at2759"/>
<evidence type="ECO:0000313" key="3">
    <source>
        <dbReference type="Proteomes" id="UP000019373"/>
    </source>
</evidence>
<dbReference type="InterPro" id="IPR036291">
    <property type="entry name" value="NAD(P)-bd_dom_sf"/>
</dbReference>
<dbReference type="OMA" id="RAGWNTY"/>
<dbReference type="InterPro" id="IPR001509">
    <property type="entry name" value="Epimerase_deHydtase"/>
</dbReference>
<reference evidence="3" key="1">
    <citation type="journal article" date="2014" name="BMC Genomics">
        <title>Genome characteristics reveal the impact of lichenization on lichen-forming fungus Endocarpon pusillum Hedwig (Verrucariales, Ascomycota).</title>
        <authorList>
            <person name="Wang Y.-Y."/>
            <person name="Liu B."/>
            <person name="Zhang X.-Y."/>
            <person name="Zhou Q.-M."/>
            <person name="Zhang T."/>
            <person name="Li H."/>
            <person name="Yu Y.-F."/>
            <person name="Zhang X.-L."/>
            <person name="Hao X.-Y."/>
            <person name="Wang M."/>
            <person name="Wang L."/>
            <person name="Wei J.-C."/>
        </authorList>
    </citation>
    <scope>NUCLEOTIDE SEQUENCE [LARGE SCALE GENOMIC DNA]</scope>
    <source>
        <strain evidence="3">Z07020 / HMAS-L-300199</strain>
    </source>
</reference>
<dbReference type="GO" id="GO:0004029">
    <property type="term" value="F:aldehyde dehydrogenase (NAD+) activity"/>
    <property type="evidence" value="ECO:0007669"/>
    <property type="project" value="TreeGrafter"/>
</dbReference>
<feature type="domain" description="NAD-dependent epimerase/dehydratase" evidence="1">
    <location>
        <begin position="14"/>
        <end position="265"/>
    </location>
</feature>
<evidence type="ECO:0000259" key="1">
    <source>
        <dbReference type="Pfam" id="PF01370"/>
    </source>
</evidence>
<proteinExistence type="predicted"/>
<dbReference type="Proteomes" id="UP000019373">
    <property type="component" value="Unassembled WGS sequence"/>
</dbReference>
<dbReference type="AlphaFoldDB" id="U1G7K3"/>
<dbReference type="GO" id="GO:0005737">
    <property type="term" value="C:cytoplasm"/>
    <property type="evidence" value="ECO:0007669"/>
    <property type="project" value="TreeGrafter"/>
</dbReference>
<evidence type="ECO:0000313" key="2">
    <source>
        <dbReference type="EMBL" id="ERF73407.1"/>
    </source>
</evidence>
<dbReference type="HOGENOM" id="CLU_685169_0_0_1"/>
<keyword evidence="3" id="KW-1185">Reference proteome</keyword>
<accession>U1G7K3</accession>
<dbReference type="Pfam" id="PF01370">
    <property type="entry name" value="Epimerase"/>
    <property type="match status" value="1"/>
</dbReference>
<dbReference type="Gene3D" id="3.40.50.720">
    <property type="entry name" value="NAD(P)-binding Rossmann-like Domain"/>
    <property type="match status" value="1"/>
</dbReference>
<dbReference type="PANTHER" id="PTHR48079">
    <property type="entry name" value="PROTEIN YEEZ"/>
    <property type="match status" value="1"/>
</dbReference>
<sequence length="402" mass="43451">MGSTSASSPEPVRVLVIGANGYLGSAISRAFLRAAMLRSFYFQVYGLVRRASTARALAIEEVIPIVGSISDTRSVSQAILSHSRTWDVIVNCTEPSKSNPVAEAQHWDEVLVLVQGLAEASASAPRGKPVYPLVLWSSGCKDYGTTKLHGDPRLKEHSETSPLNPHKVVRCRMEGALRALAVAGKNEGRVAFDVAVVRATPVFGYSGSYYGVGFEYAAAFAAALASEKNKGATAKVLKFTADADTILHGIHVDDCADGYVALARMALFEDNDVGDVSGNCTQKRGRAAIAGQVFNISGRRYVTLQEVGAALAAEYGFTGDTQFGVSADNIPETIDVQGLDLVFGYSQWVNSEKIRALTGWSDKRPLISENMHAYRLAYEAARDLGCENIERIRERMMGDEWN</sequence>
<protein>
    <recommendedName>
        <fullName evidence="1">NAD-dependent epimerase/dehydratase domain-containing protein</fullName>
    </recommendedName>
</protein>
<dbReference type="InterPro" id="IPR051783">
    <property type="entry name" value="NAD(P)-dependent_oxidoreduct"/>
</dbReference>
<dbReference type="eggNOG" id="ENOG502S4U3">
    <property type="taxonomic scope" value="Eukaryota"/>
</dbReference>